<organism evidence="1 2">
    <name type="scientific">Arenibacter palladensis</name>
    <dbReference type="NCBI Taxonomy" id="237373"/>
    <lineage>
        <taxon>Bacteria</taxon>
        <taxon>Pseudomonadati</taxon>
        <taxon>Bacteroidota</taxon>
        <taxon>Flavobacteriia</taxon>
        <taxon>Flavobacteriales</taxon>
        <taxon>Flavobacteriaceae</taxon>
        <taxon>Arenibacter</taxon>
    </lineage>
</organism>
<reference evidence="2" key="1">
    <citation type="submission" date="2016-11" db="EMBL/GenBank/DDBJ databases">
        <authorList>
            <person name="Varghese N."/>
            <person name="Submissions S."/>
        </authorList>
    </citation>
    <scope>NUCLEOTIDE SEQUENCE [LARGE SCALE GENOMIC DNA]</scope>
    <source>
        <strain evidence="2">DSM 17539</strain>
    </source>
</reference>
<dbReference type="Proteomes" id="UP000184406">
    <property type="component" value="Unassembled WGS sequence"/>
</dbReference>
<dbReference type="RefSeq" id="WP_218587940.1">
    <property type="nucleotide sequence ID" value="NZ_FQUX01000007.1"/>
</dbReference>
<evidence type="ECO:0000313" key="2">
    <source>
        <dbReference type="Proteomes" id="UP000184406"/>
    </source>
</evidence>
<keyword evidence="2" id="KW-1185">Reference proteome</keyword>
<name>A0A1M5E749_9FLAO</name>
<evidence type="ECO:0000313" key="1">
    <source>
        <dbReference type="EMBL" id="SHF75006.1"/>
    </source>
</evidence>
<accession>A0A1M5E749</accession>
<dbReference type="Gene3D" id="2.60.120.1620">
    <property type="match status" value="1"/>
</dbReference>
<dbReference type="AlphaFoldDB" id="A0A1M5E749"/>
<dbReference type="EMBL" id="FQUX01000007">
    <property type="protein sequence ID" value="SHF75006.1"/>
    <property type="molecule type" value="Genomic_DNA"/>
</dbReference>
<gene>
    <name evidence="1" type="ORF">SAMN03080594_10716</name>
</gene>
<proteinExistence type="predicted"/>
<protein>
    <submittedName>
        <fullName evidence="1">Uncharacterized protein</fullName>
    </submittedName>
</protein>
<sequence length="673" mass="75868">MKTRSLFILTTIMGISSIILNAQKSEFTQPVVGEENNYEEKEGLVIVEAEYFYKQSNYEKRQWYRTSKLESPQLGQDVEENPLNSASNNAYIEILPDTRINHSDKLIHGENFSNDPGKAAIVHYKVKINNPGRYYIWARAFSTGSEDNSIHVGLNNEWPVHGQRMQWCEGKNKWTWESKQRTKDVHCGVPKKIYLDIEKSGIHDIQFSMREDGFVFDKFLMTNDIDYIPKEQGTAVSASLPVTTYFQTISSTVLENKTLPVDDFPIDATSFYKDADGKWLAIEPEKNKEAQTTTTFNFKSANYDILLVAVGENDGRSKFTVHINDKELGSYSPPLAKKIFEEGKNYNALWENVSLKKGDKISVKSIIGSEDGKEWARGRWSGIIFAPVGKGKEVQQTPFDPSPEETEITKLTIKPPMGRIAIVADGNSPDPDDLGGTAVSIALLRASGLENRLVHYSHSCDLVRDNRISEAAEKERHALMQAACDVTARRWGGFDGLTFLDAKWQQEKTVKDLSAAINASSKEDPLWIIEAGEPDIIGMALAASKKSKHKYVKVITHHPANDDAGDFYTWQQILDFGVEEVRIPDQNTYLKVALPEWDWAKNHLDPRMQWVWIQGKIAEVDDVVTFQKGKWDCSDAGMVLYWITGATNGGLTLGTVNDIKKILLYFIENSGDN</sequence>